<reference evidence="11 12" key="1">
    <citation type="journal article" date="2011" name="Front. Microbiol.">
        <title>Two Strains of Crocosphaera watsonii with Highly Conserved Genomes are Distinguished by Strain-Specific Features.</title>
        <authorList>
            <person name="Bench S.R."/>
            <person name="Ilikchyan I.N."/>
            <person name="Tripp H.J."/>
            <person name="Zehr J.P."/>
        </authorList>
    </citation>
    <scope>NUCLEOTIDE SEQUENCE [LARGE SCALE GENOMIC DNA]</scope>
    <source>
        <strain evidence="11 12">WH 0003</strain>
    </source>
</reference>
<dbReference type="GO" id="GO:0032196">
    <property type="term" value="P:transposition"/>
    <property type="evidence" value="ECO:0007669"/>
    <property type="project" value="UniProtKB-KW"/>
</dbReference>
<keyword evidence="2" id="KW-0815">Transposition</keyword>
<name>G5JDF3_CROWT</name>
<dbReference type="Pfam" id="PF01385">
    <property type="entry name" value="OrfB_IS605"/>
    <property type="match status" value="1"/>
</dbReference>
<evidence type="ECO:0000259" key="10">
    <source>
        <dbReference type="Pfam" id="PF12323"/>
    </source>
</evidence>
<evidence type="ECO:0000313" key="12">
    <source>
        <dbReference type="Proteomes" id="UP000003477"/>
    </source>
</evidence>
<dbReference type="AlphaFoldDB" id="G5JDF3"/>
<feature type="coiled-coil region" evidence="7">
    <location>
        <begin position="234"/>
        <end position="261"/>
    </location>
</feature>
<dbReference type="RefSeq" id="WP_007313197.1">
    <property type="nucleotide sequence ID" value="NZ_CAWLMR010000280.1"/>
</dbReference>
<dbReference type="GO" id="GO:0006310">
    <property type="term" value="P:DNA recombination"/>
    <property type="evidence" value="ECO:0007669"/>
    <property type="project" value="UniProtKB-KW"/>
</dbReference>
<dbReference type="GO" id="GO:0046872">
    <property type="term" value="F:metal ion binding"/>
    <property type="evidence" value="ECO:0007669"/>
    <property type="project" value="UniProtKB-KW"/>
</dbReference>
<organism evidence="11 12">
    <name type="scientific">Crocosphaera watsonii WH 0003</name>
    <dbReference type="NCBI Taxonomy" id="423471"/>
    <lineage>
        <taxon>Bacteria</taxon>
        <taxon>Bacillati</taxon>
        <taxon>Cyanobacteriota</taxon>
        <taxon>Cyanophyceae</taxon>
        <taxon>Oscillatoriophycideae</taxon>
        <taxon>Chroococcales</taxon>
        <taxon>Aphanothecaceae</taxon>
        <taxon>Crocosphaera</taxon>
    </lineage>
</organism>
<evidence type="ECO:0000256" key="2">
    <source>
        <dbReference type="ARBA" id="ARBA00022578"/>
    </source>
</evidence>
<feature type="domain" description="Probable transposase IS891/IS1136/IS1341" evidence="8">
    <location>
        <begin position="198"/>
        <end position="302"/>
    </location>
</feature>
<evidence type="ECO:0000259" key="9">
    <source>
        <dbReference type="Pfam" id="PF07282"/>
    </source>
</evidence>
<dbReference type="InterPro" id="IPR021027">
    <property type="entry name" value="Transposase_put_HTH"/>
</dbReference>
<protein>
    <submittedName>
        <fullName evidence="11">Transposase, IS200/IS605 family</fullName>
    </submittedName>
</protein>
<evidence type="ECO:0000256" key="3">
    <source>
        <dbReference type="ARBA" id="ARBA00022723"/>
    </source>
</evidence>
<evidence type="ECO:0000256" key="7">
    <source>
        <dbReference type="SAM" id="Coils"/>
    </source>
</evidence>
<keyword evidence="4" id="KW-0862">Zinc</keyword>
<evidence type="ECO:0000256" key="5">
    <source>
        <dbReference type="ARBA" id="ARBA00023125"/>
    </source>
</evidence>
<comment type="similarity">
    <text evidence="1">In the C-terminal section; belongs to the transposase 35 family.</text>
</comment>
<evidence type="ECO:0000256" key="4">
    <source>
        <dbReference type="ARBA" id="ARBA00022833"/>
    </source>
</evidence>
<evidence type="ECO:0000256" key="1">
    <source>
        <dbReference type="ARBA" id="ARBA00008761"/>
    </source>
</evidence>
<feature type="domain" description="Transposase putative helix-turn-helix" evidence="10">
    <location>
        <begin position="3"/>
        <end position="43"/>
    </location>
</feature>
<dbReference type="InterPro" id="IPR010095">
    <property type="entry name" value="Cas12f1-like_TNB"/>
</dbReference>
<proteinExistence type="inferred from homology"/>
<feature type="domain" description="Cas12f1-like TNB" evidence="9">
    <location>
        <begin position="318"/>
        <end position="382"/>
    </location>
</feature>
<keyword evidence="7" id="KW-0175">Coiled coil</keyword>
<evidence type="ECO:0000313" key="11">
    <source>
        <dbReference type="EMBL" id="EHJ09773.1"/>
    </source>
</evidence>
<comment type="caution">
    <text evidence="11">The sequence shown here is derived from an EMBL/GenBank/DDBJ whole genome shotgun (WGS) entry which is preliminary data.</text>
</comment>
<keyword evidence="5" id="KW-0238">DNA-binding</keyword>
<gene>
    <name evidence="11" type="ORF">CWATWH0003_5446</name>
</gene>
<dbReference type="PATRIC" id="fig|423471.3.peg.5086"/>
<sequence length="428" mass="49980">MLTMNMTFRIYPSADQEAMMLDWLETCRRLYNRCLRDLKTWLNGKKCPIDRCSLKQEYIVPADLPFPSYLEQKRQLTQWKKENPWFKAVHSQVTQDVVKRMHNTWEAFKKRGFGFPRFKKYGQFRSFLFPQFKNPPLQLPSQEGSWRGGYQIKLPKIGSVLIELHRPIPEGFVIKQVRVLSRARGTKWYVVITVQSNVEVPNPLPKGRGLAIDIGLENFLTTSDNFTIKPARFFRELQSRLKELQRKASRKKKGSKNWEKEQIGVAKLHHKIANYRKNFHFQVAHQLCDQGDMIFVEDIDFGVSAKGFLGKSMLDGGFGQFRTILKWVCWKRDKFFAQVDHKYSSQICPNCGTHTGKKPLSQRQYICPECNYQTTRDHAAAEVLLQRGLGSVQFVRMDDAERKLPSNGDLSGSVWDWLDKCRSRNTQE</sequence>
<dbReference type="EMBL" id="AESD01000847">
    <property type="protein sequence ID" value="EHJ09773.1"/>
    <property type="molecule type" value="Genomic_DNA"/>
</dbReference>
<keyword evidence="3" id="KW-0479">Metal-binding</keyword>
<evidence type="ECO:0000256" key="6">
    <source>
        <dbReference type="ARBA" id="ARBA00023172"/>
    </source>
</evidence>
<keyword evidence="6" id="KW-0233">DNA recombination</keyword>
<evidence type="ECO:0000259" key="8">
    <source>
        <dbReference type="Pfam" id="PF01385"/>
    </source>
</evidence>
<dbReference type="Pfam" id="PF07282">
    <property type="entry name" value="Cas12f1-like_TNB"/>
    <property type="match status" value="1"/>
</dbReference>
<dbReference type="Pfam" id="PF12323">
    <property type="entry name" value="HTH_OrfB_IS605"/>
    <property type="match status" value="1"/>
</dbReference>
<dbReference type="InterPro" id="IPR001959">
    <property type="entry name" value="Transposase"/>
</dbReference>
<dbReference type="NCBIfam" id="NF040570">
    <property type="entry name" value="guided_TnpB"/>
    <property type="match status" value="1"/>
</dbReference>
<dbReference type="GO" id="GO:0003677">
    <property type="term" value="F:DNA binding"/>
    <property type="evidence" value="ECO:0007669"/>
    <property type="project" value="UniProtKB-KW"/>
</dbReference>
<accession>G5JDF3</accession>
<dbReference type="Proteomes" id="UP000003477">
    <property type="component" value="Unassembled WGS sequence"/>
</dbReference>